<dbReference type="EMBL" id="LK932416">
    <property type="protein sequence ID" value="CDS89933.1"/>
    <property type="molecule type" value="Genomic_DNA"/>
</dbReference>
<evidence type="ECO:0000313" key="5">
    <source>
        <dbReference type="EMBL" id="CDS89933.1"/>
    </source>
</evidence>
<dbReference type="CDD" id="cd07067">
    <property type="entry name" value="HP_PGM_like"/>
    <property type="match status" value="1"/>
</dbReference>
<evidence type="ECO:0000313" key="6">
    <source>
        <dbReference type="EMBL" id="CDT39441.1"/>
    </source>
</evidence>
<dbReference type="GO" id="GO:0043456">
    <property type="term" value="P:regulation of pentose-phosphate shunt"/>
    <property type="evidence" value="ECO:0007669"/>
    <property type="project" value="TreeGrafter"/>
</dbReference>
<evidence type="ECO:0000256" key="1">
    <source>
        <dbReference type="ARBA" id="ARBA00022801"/>
    </source>
</evidence>
<dbReference type="PANTHER" id="PTHR46517:SF1">
    <property type="entry name" value="FRUCTOSE-2,6-BISPHOSPHATASE TIGAR"/>
    <property type="match status" value="1"/>
</dbReference>
<dbReference type="EC" id="3.1.3.-" evidence="6"/>
<evidence type="ECO:0000256" key="3">
    <source>
        <dbReference type="PIRSR" id="PIRSR613078-2"/>
    </source>
</evidence>
<dbReference type="SMART" id="SM00855">
    <property type="entry name" value="PGAM"/>
    <property type="match status" value="1"/>
</dbReference>
<dbReference type="EMBL" id="LK932531">
    <property type="protein sequence ID" value="CDS89744.1"/>
    <property type="molecule type" value="Genomic_DNA"/>
</dbReference>
<dbReference type="PANTHER" id="PTHR46517">
    <property type="entry name" value="FRUCTOSE-2,6-BISPHOSPHATASE TIGAR"/>
    <property type="match status" value="1"/>
</dbReference>
<feature type="active site" description="Tele-phosphohistidine intermediate" evidence="2">
    <location>
        <position position="9"/>
    </location>
</feature>
<name>A0A069AXU5_CLODI</name>
<dbReference type="SUPFAM" id="SSF53254">
    <property type="entry name" value="Phosphoglycerate mutase-like"/>
    <property type="match status" value="1"/>
</dbReference>
<dbReference type="GO" id="GO:0005829">
    <property type="term" value="C:cytosol"/>
    <property type="evidence" value="ECO:0007669"/>
    <property type="project" value="TreeGrafter"/>
</dbReference>
<feature type="active site" description="Proton donor/acceptor" evidence="2">
    <location>
        <position position="82"/>
    </location>
</feature>
<dbReference type="EMBL" id="LK933138">
    <property type="protein sequence ID" value="CDT39441.1"/>
    <property type="molecule type" value="Genomic_DNA"/>
</dbReference>
<reference evidence="6" key="1">
    <citation type="submission" date="2014-07" db="EMBL/GenBank/DDBJ databases">
        <authorList>
            <person name="Monot Marc"/>
        </authorList>
    </citation>
    <scope>NUCLEOTIDE SEQUENCE</scope>
    <source>
        <strain evidence="6">7032989</strain>
        <strain evidence="5">7032994</strain>
    </source>
</reference>
<dbReference type="InterPro" id="IPR029033">
    <property type="entry name" value="His_PPase_superfam"/>
</dbReference>
<organism evidence="6">
    <name type="scientific">Clostridioides difficile</name>
    <name type="common">Peptoclostridium difficile</name>
    <dbReference type="NCBI Taxonomy" id="1496"/>
    <lineage>
        <taxon>Bacteria</taxon>
        <taxon>Bacillati</taxon>
        <taxon>Bacillota</taxon>
        <taxon>Clostridia</taxon>
        <taxon>Peptostreptococcales</taxon>
        <taxon>Peptostreptococcaceae</taxon>
        <taxon>Clostridioides</taxon>
    </lineage>
</organism>
<dbReference type="GO" id="GO:0045820">
    <property type="term" value="P:negative regulation of glycolytic process"/>
    <property type="evidence" value="ECO:0007669"/>
    <property type="project" value="TreeGrafter"/>
</dbReference>
<dbReference type="Gene3D" id="3.40.50.1240">
    <property type="entry name" value="Phosphoglycerate mutase-like"/>
    <property type="match status" value="1"/>
</dbReference>
<dbReference type="Pfam" id="PF00300">
    <property type="entry name" value="His_Phos_1"/>
    <property type="match status" value="1"/>
</dbReference>
<evidence type="ECO:0000256" key="2">
    <source>
        <dbReference type="PIRSR" id="PIRSR613078-1"/>
    </source>
</evidence>
<proteinExistence type="predicted"/>
<dbReference type="RefSeq" id="WP_021367346.1">
    <property type="nucleotide sequence ID" value="NZ_BBYB01000109.1"/>
</dbReference>
<dbReference type="GO" id="GO:0004331">
    <property type="term" value="F:fructose-2,6-bisphosphate 2-phosphatase activity"/>
    <property type="evidence" value="ECO:0007669"/>
    <property type="project" value="TreeGrafter"/>
</dbReference>
<protein>
    <submittedName>
        <fullName evidence="6">Cobalamin biosynthesis phosphoglycerate mutase CobC</fullName>
        <ecNumber evidence="6">3.1.3.-</ecNumber>
    </submittedName>
    <submittedName>
        <fullName evidence="5">Phosphoglycerate mutase family protein</fullName>
    </submittedName>
</protein>
<dbReference type="InterPro" id="IPR051695">
    <property type="entry name" value="Phosphoglycerate_Mutase"/>
</dbReference>
<dbReference type="AlphaFoldDB" id="A0A069AXU5"/>
<gene>
    <name evidence="6" type="primary">cobC</name>
    <name evidence="6" type="ORF">BN1095_460070</name>
    <name evidence="4" type="ORF">BN1096_760019</name>
    <name evidence="5" type="ORF">BN1097_760019</name>
</gene>
<accession>A0A069AXU5</accession>
<sequence length="204" mass="23625">MIRLILIRHALTNDNKKGKLSGHRNSCISEEGKLQINKITRYLSNENIDKIYTTPSTRTKDTIEKISKLKLLEIEEKETLREISFGDFEGITFEEIKIKYPNEFEKMIKEGNNYRYPNGESLIDSYKRVAKEIDNIILENDIDLDTKTILICSHAGTIRNIITHLISGSYKYHWNFKIDNASITVLEIDGGFAVIDKMNFTDFI</sequence>
<dbReference type="InterPro" id="IPR013078">
    <property type="entry name" value="His_Pase_superF_clade-1"/>
</dbReference>
<evidence type="ECO:0000313" key="4">
    <source>
        <dbReference type="EMBL" id="CDS89744.1"/>
    </source>
</evidence>
<feature type="binding site" evidence="3">
    <location>
        <position position="58"/>
    </location>
    <ligand>
        <name>substrate</name>
    </ligand>
</feature>
<feature type="binding site" evidence="3">
    <location>
        <begin position="8"/>
        <end position="15"/>
    </location>
    <ligand>
        <name>substrate</name>
    </ligand>
</feature>
<keyword evidence="1 6" id="KW-0378">Hydrolase</keyword>